<dbReference type="Proteomes" id="UP000554482">
    <property type="component" value="Unassembled WGS sequence"/>
</dbReference>
<reference evidence="2 3" key="1">
    <citation type="submission" date="2020-06" db="EMBL/GenBank/DDBJ databases">
        <title>Transcriptomic and genomic resources for Thalictrum thalictroides and T. hernandezii: Facilitating candidate gene discovery in an emerging model plant lineage.</title>
        <authorList>
            <person name="Arias T."/>
            <person name="Riano-Pachon D.M."/>
            <person name="Di Stilio V.S."/>
        </authorList>
    </citation>
    <scope>NUCLEOTIDE SEQUENCE [LARGE SCALE GENOMIC DNA]</scope>
    <source>
        <strain evidence="3">cv. WT478/WT964</strain>
        <tissue evidence="2">Leaves</tissue>
    </source>
</reference>
<sequence length="60" mass="6827">MSNGKGQGCGCRQTRRLMKIKLVLSFFWGMLYNCFLSVGGRLVREGPPVMWTWVTEDATL</sequence>
<keyword evidence="1" id="KW-0472">Membrane</keyword>
<comment type="caution">
    <text evidence="2">The sequence shown here is derived from an EMBL/GenBank/DDBJ whole genome shotgun (WGS) entry which is preliminary data.</text>
</comment>
<evidence type="ECO:0000313" key="2">
    <source>
        <dbReference type="EMBL" id="KAF5186485.1"/>
    </source>
</evidence>
<feature type="non-terminal residue" evidence="2">
    <location>
        <position position="60"/>
    </location>
</feature>
<evidence type="ECO:0008006" key="4">
    <source>
        <dbReference type="Google" id="ProtNLM"/>
    </source>
</evidence>
<keyword evidence="1" id="KW-0812">Transmembrane</keyword>
<keyword evidence="3" id="KW-1185">Reference proteome</keyword>
<protein>
    <recommendedName>
        <fullName evidence="4">Transmembrane protein</fullName>
    </recommendedName>
</protein>
<gene>
    <name evidence="2" type="ORF">FRX31_023929</name>
</gene>
<feature type="transmembrane region" description="Helical" evidence="1">
    <location>
        <begin position="22"/>
        <end position="43"/>
    </location>
</feature>
<evidence type="ECO:0000256" key="1">
    <source>
        <dbReference type="SAM" id="Phobius"/>
    </source>
</evidence>
<name>A0A7J6VQJ9_THATH</name>
<proteinExistence type="predicted"/>
<organism evidence="2 3">
    <name type="scientific">Thalictrum thalictroides</name>
    <name type="common">Rue-anemone</name>
    <name type="synonym">Anemone thalictroides</name>
    <dbReference type="NCBI Taxonomy" id="46969"/>
    <lineage>
        <taxon>Eukaryota</taxon>
        <taxon>Viridiplantae</taxon>
        <taxon>Streptophyta</taxon>
        <taxon>Embryophyta</taxon>
        <taxon>Tracheophyta</taxon>
        <taxon>Spermatophyta</taxon>
        <taxon>Magnoliopsida</taxon>
        <taxon>Ranunculales</taxon>
        <taxon>Ranunculaceae</taxon>
        <taxon>Thalictroideae</taxon>
        <taxon>Thalictrum</taxon>
    </lineage>
</organism>
<dbReference type="AlphaFoldDB" id="A0A7J6VQJ9"/>
<keyword evidence="1" id="KW-1133">Transmembrane helix</keyword>
<accession>A0A7J6VQJ9</accession>
<dbReference type="EMBL" id="JABWDY010029218">
    <property type="protein sequence ID" value="KAF5186485.1"/>
    <property type="molecule type" value="Genomic_DNA"/>
</dbReference>
<evidence type="ECO:0000313" key="3">
    <source>
        <dbReference type="Proteomes" id="UP000554482"/>
    </source>
</evidence>